<accession>A0ABN9QUP5</accession>
<evidence type="ECO:0008006" key="3">
    <source>
        <dbReference type="Google" id="ProtNLM"/>
    </source>
</evidence>
<dbReference type="EMBL" id="CAUYUJ010004558">
    <property type="protein sequence ID" value="CAK0810033.1"/>
    <property type="molecule type" value="Genomic_DNA"/>
</dbReference>
<evidence type="ECO:0000313" key="1">
    <source>
        <dbReference type="EMBL" id="CAK0810033.1"/>
    </source>
</evidence>
<sequence length="626" mass="68840">VSKHVASTYAYCFCRMIDLLMHPDMLYSIAAFLPQLACQQATYLRRQSAAQKAAGWEQWVKRHSANGAAALFRYARLPDPWQTSSSVQLAPASSMQEIQVLEAERKKWALRTFPVGTGCGFDQLPPRQLLCLPDEALEICCQLISCTEHKESCSTEMADNYIYLWWAIRGKSSELSVWLQAGWAEFHSDSGSDSATLLVDLKKAFVLVRHEHLTSAAVRTSFPLWQLKLLVLAFRAPRVIELQGPCSEPIKVDQTIAPGCLFSTCLLQLLLIGPLDEARKEYPTVPIAVCVDDICLQGCGTASRVISEVTGAGATLKHELTKVDLIIALGKPRVLASTPDTQRRLQRRLISVKALGAHSERNLGVDYSAGRATKRRTRGARIPVAKAKLKRLMHLQGAHARKKTLQHMARASIETTVTFGTAVQGTSMSELDTLRTMVAAPLGAKAAGRSRTLALLMTPSPEFDPIYRATLAPVKAFTHVLWRALMLISTLQKGLAAAAARLGSRSSPRQAIKGPFSALWASLKRAGVDASDTRAWVCPSGQVIDPAQLCPRSVQVLIERAIVAWQMQKVSEHFEVPEFLGGVWIEPPRALCNSMILSAQEAACLRSVVIGAQWTQARQHEQGWIQ</sequence>
<dbReference type="Proteomes" id="UP001189429">
    <property type="component" value="Unassembled WGS sequence"/>
</dbReference>
<proteinExistence type="predicted"/>
<organism evidence="1 2">
    <name type="scientific">Prorocentrum cordatum</name>
    <dbReference type="NCBI Taxonomy" id="2364126"/>
    <lineage>
        <taxon>Eukaryota</taxon>
        <taxon>Sar</taxon>
        <taxon>Alveolata</taxon>
        <taxon>Dinophyceae</taxon>
        <taxon>Prorocentrales</taxon>
        <taxon>Prorocentraceae</taxon>
        <taxon>Prorocentrum</taxon>
    </lineage>
</organism>
<reference evidence="1" key="1">
    <citation type="submission" date="2023-10" db="EMBL/GenBank/DDBJ databases">
        <authorList>
            <person name="Chen Y."/>
            <person name="Shah S."/>
            <person name="Dougan E. K."/>
            <person name="Thang M."/>
            <person name="Chan C."/>
        </authorList>
    </citation>
    <scope>NUCLEOTIDE SEQUENCE [LARGE SCALE GENOMIC DNA]</scope>
</reference>
<protein>
    <recommendedName>
        <fullName evidence="3">Reverse transcriptase domain-containing protein</fullName>
    </recommendedName>
</protein>
<keyword evidence="2" id="KW-1185">Reference proteome</keyword>
<feature type="non-terminal residue" evidence="1">
    <location>
        <position position="1"/>
    </location>
</feature>
<name>A0ABN9QUP5_9DINO</name>
<comment type="caution">
    <text evidence="1">The sequence shown here is derived from an EMBL/GenBank/DDBJ whole genome shotgun (WGS) entry which is preliminary data.</text>
</comment>
<feature type="non-terminal residue" evidence="1">
    <location>
        <position position="626"/>
    </location>
</feature>
<evidence type="ECO:0000313" key="2">
    <source>
        <dbReference type="Proteomes" id="UP001189429"/>
    </source>
</evidence>
<gene>
    <name evidence="1" type="ORF">PCOR1329_LOCUS15122</name>
</gene>